<evidence type="ECO:0000259" key="15">
    <source>
        <dbReference type="Pfam" id="PF24105"/>
    </source>
</evidence>
<dbReference type="InterPro" id="IPR011494">
    <property type="entry name" value="HIRA-like_C"/>
</dbReference>
<dbReference type="GO" id="GO:0006338">
    <property type="term" value="P:chromatin remodeling"/>
    <property type="evidence" value="ECO:0007669"/>
    <property type="project" value="InterPro"/>
</dbReference>
<dbReference type="InterPro" id="IPR015943">
    <property type="entry name" value="WD40/YVTN_repeat-like_dom_sf"/>
</dbReference>
<evidence type="ECO:0000256" key="9">
    <source>
        <dbReference type="ARBA" id="ARBA00023163"/>
    </source>
</evidence>
<evidence type="ECO:0000256" key="13">
    <source>
        <dbReference type="SAM" id="MobiDB-lite"/>
    </source>
</evidence>
<dbReference type="InterPro" id="IPR019775">
    <property type="entry name" value="WD40_repeat_CS"/>
</dbReference>
<keyword evidence="4 12" id="KW-0678">Repressor</keyword>
<evidence type="ECO:0000256" key="7">
    <source>
        <dbReference type="ARBA" id="ARBA00022853"/>
    </source>
</evidence>
<dbReference type="GO" id="GO:0031491">
    <property type="term" value="F:nucleosome binding"/>
    <property type="evidence" value="ECO:0007669"/>
    <property type="project" value="TreeGrafter"/>
</dbReference>
<dbReference type="GO" id="GO:0000785">
    <property type="term" value="C:chromatin"/>
    <property type="evidence" value="ECO:0007669"/>
    <property type="project" value="TreeGrafter"/>
</dbReference>
<evidence type="ECO:0000256" key="10">
    <source>
        <dbReference type="ARBA" id="ARBA00023242"/>
    </source>
</evidence>
<evidence type="ECO:0000256" key="8">
    <source>
        <dbReference type="ARBA" id="ARBA00023015"/>
    </source>
</evidence>
<dbReference type="RefSeq" id="XP_062878756.1">
    <property type="nucleotide sequence ID" value="XM_063022686.1"/>
</dbReference>
<dbReference type="PROSITE" id="PS00678">
    <property type="entry name" value="WD_REPEATS_1"/>
    <property type="match status" value="1"/>
</dbReference>
<evidence type="ECO:0000313" key="17">
    <source>
        <dbReference type="Proteomes" id="UP001338582"/>
    </source>
</evidence>
<reference evidence="16 17" key="1">
    <citation type="submission" date="2023-10" db="EMBL/GenBank/DDBJ databases">
        <title>Draft Genome Sequence of Candida saopaulonensis from a very Premature Infant with Sepsis.</title>
        <authorList>
            <person name="Ning Y."/>
            <person name="Dai R."/>
            <person name="Xiao M."/>
            <person name="Xu Y."/>
            <person name="Yan Q."/>
            <person name="Zhang L."/>
        </authorList>
    </citation>
    <scope>NUCLEOTIDE SEQUENCE [LARGE SCALE GENOMIC DNA]</scope>
    <source>
        <strain evidence="16 17">19XY460</strain>
    </source>
</reference>
<feature type="repeat" description="WD" evidence="11">
    <location>
        <begin position="8"/>
        <end position="49"/>
    </location>
</feature>
<evidence type="ECO:0000256" key="2">
    <source>
        <dbReference type="ARBA" id="ARBA00004123"/>
    </source>
</evidence>
<keyword evidence="6 12" id="KW-0677">Repeat</keyword>
<gene>
    <name evidence="16" type="ORF">PUMCH_003728</name>
</gene>
<keyword evidence="5 11" id="KW-0853">WD repeat</keyword>
<proteinExistence type="inferred from homology"/>
<dbReference type="InterPro" id="IPR019015">
    <property type="entry name" value="HIRA_B_motif"/>
</dbReference>
<feature type="region of interest" description="Disordered" evidence="13">
    <location>
        <begin position="494"/>
        <end position="515"/>
    </location>
</feature>
<dbReference type="GO" id="GO:0005634">
    <property type="term" value="C:nucleus"/>
    <property type="evidence" value="ECO:0007669"/>
    <property type="project" value="UniProtKB-SubCell"/>
</dbReference>
<feature type="region of interest" description="Disordered" evidence="13">
    <location>
        <begin position="538"/>
        <end position="561"/>
    </location>
</feature>
<feature type="domain" description="CAF1B/HIR1 beta-propeller" evidence="15">
    <location>
        <begin position="15"/>
        <end position="376"/>
    </location>
</feature>
<evidence type="ECO:0000256" key="12">
    <source>
        <dbReference type="RuleBase" id="RU364014"/>
    </source>
</evidence>
<dbReference type="SUPFAM" id="SSF50978">
    <property type="entry name" value="WD40 repeat-like"/>
    <property type="match status" value="2"/>
</dbReference>
<dbReference type="InterPro" id="IPR036322">
    <property type="entry name" value="WD40_repeat_dom_sf"/>
</dbReference>
<keyword evidence="8 12" id="KW-0805">Transcription regulation</keyword>
<dbReference type="GO" id="GO:0006355">
    <property type="term" value="P:regulation of DNA-templated transcription"/>
    <property type="evidence" value="ECO:0007669"/>
    <property type="project" value="InterPro"/>
</dbReference>
<dbReference type="Proteomes" id="UP001338582">
    <property type="component" value="Chromosome 4"/>
</dbReference>
<sequence>MRILVLPKHFHDGEISSIDINASHTWMATGGADNNVLFWDLEKFNNIDSATAEVLAEIQPQSLLPVHLAPISVLRWCPTMDHLVISADTKGKVVILNVRDLSSREIFPWPGAVEQHECFVIDASWSRDGRLFAWSTIDGRVHLYDIERHTHQLLVNIATPKEKTTVQRGIAFDPTSNLLATLGDDTFVTVYQYQFDNNGNYQFKVASKISKLVSNAATDFVVHGCRRLSWSCDGEFFAVPNAAKQQTSLISLLSRSQGWENRVNLVGHGMDCDLVKFAPRIFDSRQKNPEAEIKSSENGVEIDEHANLNVYHIIASAGSDNSFVVWNTSKESPVVVIKDITSKPITDVAWNLATSSIYLVSGDGHVIVATFAEGELGYYASEEFLDKLRASQRHTIKSFTVKSEDSTSKTKASKQAPSDIVEQKHATNLLQAFSQKRISDGDKMDIDAEQKAPQDSSPSSDALTIIVGDFTPTVLPSEPLEIDTTDVLQTAMNDRTSTGPEASAKPPKIKAEPKVQKKITLETQKVTTKDGKKRIQPILISNGNGSGSTAKDIPPLELPKKNEIDSTTRGVMEFDKPSYLVSEGFQKDTKRLKSQETNGAAKKAKRVLEPVRFIGSVVPNPNTTFAKLRLSVPRVRSTFRLNSRLSDLTFLDIRNGEGNENTPSRVTQFKNEVQIWTDFIPKYIQLAVEGDSFWAVCTYDGQIYIYSHLSGKRLLPPIVIGAPLSFFESHGKYLLAVSSIGEMYVWNMEEKKLHLHNPLSVATLLDLNSKYQEDGLSRADSISMCSITTRGVPLVTLTNGSGYLYNVDLAVWQTVSETWWAFGSHYWDSITDDKVSSKQGGVGDGEEAKESSIIGLLEHKTNEEIVRKSRIGRGKFFSKISKNMILKEGFENLENIISLSHMENRILCCELLGERADFKDFIIVYAKRLSELGLKGKLFELCQDLLGDDVEAAKDAQICGVNKHALLKEIIVDCAEHRDSQRILTHFGQKLGIISEEY</sequence>
<organism evidence="16 17">
    <name type="scientific">Australozyma saopauloensis</name>
    <dbReference type="NCBI Taxonomy" id="291208"/>
    <lineage>
        <taxon>Eukaryota</taxon>
        <taxon>Fungi</taxon>
        <taxon>Dikarya</taxon>
        <taxon>Ascomycota</taxon>
        <taxon>Saccharomycotina</taxon>
        <taxon>Pichiomycetes</taxon>
        <taxon>Metschnikowiaceae</taxon>
        <taxon>Australozyma</taxon>
    </lineage>
</organism>
<dbReference type="GO" id="GO:0000417">
    <property type="term" value="C:HIR complex"/>
    <property type="evidence" value="ECO:0007669"/>
    <property type="project" value="TreeGrafter"/>
</dbReference>
<keyword evidence="10 12" id="KW-0539">Nucleus</keyword>
<dbReference type="InterPro" id="IPR031120">
    <property type="entry name" value="HIR1-like"/>
</dbReference>
<dbReference type="GO" id="GO:0006351">
    <property type="term" value="P:DNA-templated transcription"/>
    <property type="evidence" value="ECO:0007669"/>
    <property type="project" value="InterPro"/>
</dbReference>
<dbReference type="PROSITE" id="PS50294">
    <property type="entry name" value="WD_REPEATS_REGION"/>
    <property type="match status" value="1"/>
</dbReference>
<dbReference type="InterPro" id="IPR001680">
    <property type="entry name" value="WD40_rpt"/>
</dbReference>
<dbReference type="Pfam" id="PF24105">
    <property type="entry name" value="Beta-prop_CAF1B_HIR1"/>
    <property type="match status" value="1"/>
</dbReference>
<dbReference type="PANTHER" id="PTHR13831">
    <property type="entry name" value="MEMBER OF THE HIR1 FAMILY OF WD-REPEAT PROTEINS"/>
    <property type="match status" value="1"/>
</dbReference>
<evidence type="ECO:0000256" key="5">
    <source>
        <dbReference type="ARBA" id="ARBA00022574"/>
    </source>
</evidence>
<evidence type="ECO:0000256" key="3">
    <source>
        <dbReference type="ARBA" id="ARBA00007306"/>
    </source>
</evidence>
<keyword evidence="17" id="KW-1185">Reference proteome</keyword>
<protein>
    <recommendedName>
        <fullName evidence="12">Protein HIR</fullName>
    </recommendedName>
</protein>
<dbReference type="Pfam" id="PF07569">
    <property type="entry name" value="Hira"/>
    <property type="match status" value="1"/>
</dbReference>
<dbReference type="GeneID" id="88174791"/>
<dbReference type="PANTHER" id="PTHR13831:SF1">
    <property type="entry name" value="PROTEIN HIR2"/>
    <property type="match status" value="1"/>
</dbReference>
<name>A0AAX4HCW3_9ASCO</name>
<keyword evidence="7 12" id="KW-0156">Chromatin regulator</keyword>
<dbReference type="Pfam" id="PF09453">
    <property type="entry name" value="HIRA_B"/>
    <property type="match status" value="1"/>
</dbReference>
<comment type="subcellular location">
    <subcellularLocation>
        <location evidence="2 12">Nucleus</location>
    </subcellularLocation>
</comment>
<evidence type="ECO:0000256" key="6">
    <source>
        <dbReference type="ARBA" id="ARBA00022737"/>
    </source>
</evidence>
<keyword evidence="9 12" id="KW-0804">Transcription</keyword>
<feature type="domain" description="Protein HIRA-like C-terminal" evidence="14">
    <location>
        <begin position="711"/>
        <end position="945"/>
    </location>
</feature>
<feature type="region of interest" description="Disordered" evidence="13">
    <location>
        <begin position="400"/>
        <end position="421"/>
    </location>
</feature>
<evidence type="ECO:0000313" key="16">
    <source>
        <dbReference type="EMBL" id="WPK26375.1"/>
    </source>
</evidence>
<feature type="compositionally biased region" description="Polar residues" evidence="13">
    <location>
        <begin position="539"/>
        <end position="549"/>
    </location>
</feature>
<dbReference type="EMBL" id="CP138897">
    <property type="protein sequence ID" value="WPK26375.1"/>
    <property type="molecule type" value="Genomic_DNA"/>
</dbReference>
<accession>A0AAX4HCW3</accession>
<comment type="function">
    <text evidence="1 12">Required for replication-independent chromatin assembly and for the periodic repression of histone gene transcription during the cell cycle.</text>
</comment>
<dbReference type="Gene3D" id="2.130.10.10">
    <property type="entry name" value="YVTN repeat-like/Quinoprotein amine dehydrogenase"/>
    <property type="match status" value="2"/>
</dbReference>
<evidence type="ECO:0000256" key="1">
    <source>
        <dbReference type="ARBA" id="ARBA00002677"/>
    </source>
</evidence>
<evidence type="ECO:0000256" key="4">
    <source>
        <dbReference type="ARBA" id="ARBA00022491"/>
    </source>
</evidence>
<dbReference type="InterPro" id="IPR055410">
    <property type="entry name" value="Beta-prop_CAF1B_HIR1"/>
</dbReference>
<evidence type="ECO:0000259" key="14">
    <source>
        <dbReference type="Pfam" id="PF07569"/>
    </source>
</evidence>
<dbReference type="AlphaFoldDB" id="A0AAX4HCW3"/>
<dbReference type="KEGG" id="asau:88174791"/>
<dbReference type="PROSITE" id="PS50082">
    <property type="entry name" value="WD_REPEATS_2"/>
    <property type="match status" value="1"/>
</dbReference>
<evidence type="ECO:0000256" key="11">
    <source>
        <dbReference type="PROSITE-ProRule" id="PRU00221"/>
    </source>
</evidence>
<dbReference type="SMART" id="SM00320">
    <property type="entry name" value="WD40"/>
    <property type="match status" value="6"/>
</dbReference>
<comment type="similarity">
    <text evidence="3 12">Belongs to the WD repeat HIR1 family.</text>
</comment>